<organism evidence="2 3">
    <name type="scientific">Tuber borchii</name>
    <name type="common">White truffle</name>
    <dbReference type="NCBI Taxonomy" id="42251"/>
    <lineage>
        <taxon>Eukaryota</taxon>
        <taxon>Fungi</taxon>
        <taxon>Dikarya</taxon>
        <taxon>Ascomycota</taxon>
        <taxon>Pezizomycotina</taxon>
        <taxon>Pezizomycetes</taxon>
        <taxon>Pezizales</taxon>
        <taxon>Tuberaceae</taxon>
        <taxon>Tuber</taxon>
    </lineage>
</organism>
<keyword evidence="3" id="KW-1185">Reference proteome</keyword>
<dbReference type="EMBL" id="NESQ01000239">
    <property type="protein sequence ID" value="PUU75252.1"/>
    <property type="molecule type" value="Genomic_DNA"/>
</dbReference>
<dbReference type="InterPro" id="IPR011009">
    <property type="entry name" value="Kinase-like_dom_sf"/>
</dbReference>
<dbReference type="InterPro" id="IPR056002">
    <property type="entry name" value="DUF7580"/>
</dbReference>
<reference evidence="2 3" key="1">
    <citation type="submission" date="2017-04" db="EMBL/GenBank/DDBJ databases">
        <title>Draft genome sequence of Tuber borchii Vittad., a whitish edible truffle.</title>
        <authorList>
            <consortium name="DOE Joint Genome Institute"/>
            <person name="Murat C."/>
            <person name="Kuo A."/>
            <person name="Barry K.W."/>
            <person name="Clum A."/>
            <person name="Dockter R.B."/>
            <person name="Fauchery L."/>
            <person name="Iotti M."/>
            <person name="Kohler A."/>
            <person name="Labutti K."/>
            <person name="Lindquist E.A."/>
            <person name="Lipzen A."/>
            <person name="Ohm R.A."/>
            <person name="Wang M."/>
            <person name="Grigoriev I.V."/>
            <person name="Zambonelli A."/>
            <person name="Martin F.M."/>
        </authorList>
    </citation>
    <scope>NUCLEOTIDE SEQUENCE [LARGE SCALE GENOMIC DNA]</scope>
    <source>
        <strain evidence="2 3">Tbo3840</strain>
    </source>
</reference>
<evidence type="ECO:0000259" key="1">
    <source>
        <dbReference type="Pfam" id="PF24476"/>
    </source>
</evidence>
<gene>
    <name evidence="2" type="ORF">B9Z19DRAFT_359246</name>
</gene>
<dbReference type="SUPFAM" id="SSF56112">
    <property type="entry name" value="Protein kinase-like (PK-like)"/>
    <property type="match status" value="1"/>
</dbReference>
<accession>A0A2T6ZIE5</accession>
<dbReference type="OrthoDB" id="1911848at2759"/>
<evidence type="ECO:0000313" key="3">
    <source>
        <dbReference type="Proteomes" id="UP000244722"/>
    </source>
</evidence>
<evidence type="ECO:0000313" key="2">
    <source>
        <dbReference type="EMBL" id="PUU75252.1"/>
    </source>
</evidence>
<name>A0A2T6ZIE5_TUBBO</name>
<proteinExistence type="predicted"/>
<sequence>MEVIKLTLFTRDTFSSNLSKLQDFQQKDAKALGMSKITMTRMFILDSSQGEAVELDPGLVTTVHVLQGHSNSSTGATPPLGEGDLRNGRYNNQNVLIEYKHYPEPQQATSNPEIVRDRVQFLSKLLGVECRNGEPTGSNNFTLHCLGFFHEPEESRYGLAFALPQDREPEPMSLHTAIGSLTRQSRPTLGQRFAIAHSIGYSLIEWFLVGWVHKSINSKNILFFRQERQGLDFDSPYLCGFEYARPSGGISNDALKSKGLDWDIYRHPARRGFPTETFGKIHDIYAFGVLLLELGLWQLAPQLFGPTAKPTPSVIQETLVKNARERLGHFMGQNYRDAVLLCLESSLAAELDDKRDSRLIAAFKEKVVAILEEGRKL</sequence>
<dbReference type="PANTHER" id="PTHR37542:SF3">
    <property type="entry name" value="PRION-INHIBITION AND PROPAGATION HELO DOMAIN-CONTAINING PROTEIN"/>
    <property type="match status" value="1"/>
</dbReference>
<dbReference type="Gene3D" id="1.10.510.10">
    <property type="entry name" value="Transferase(Phosphotransferase) domain 1"/>
    <property type="match status" value="1"/>
</dbReference>
<dbReference type="Proteomes" id="UP000244722">
    <property type="component" value="Unassembled WGS sequence"/>
</dbReference>
<dbReference type="Pfam" id="PF24476">
    <property type="entry name" value="DUF7580"/>
    <property type="match status" value="1"/>
</dbReference>
<protein>
    <recommendedName>
        <fullName evidence="1">DUF7580 domain-containing protein</fullName>
    </recommendedName>
</protein>
<dbReference type="PANTHER" id="PTHR37542">
    <property type="entry name" value="HELO DOMAIN-CONTAINING PROTEIN-RELATED"/>
    <property type="match status" value="1"/>
</dbReference>
<dbReference type="STRING" id="42251.A0A2T6ZIE5"/>
<comment type="caution">
    <text evidence="2">The sequence shown here is derived from an EMBL/GenBank/DDBJ whole genome shotgun (WGS) entry which is preliminary data.</text>
</comment>
<dbReference type="AlphaFoldDB" id="A0A2T6ZIE5"/>
<feature type="domain" description="DUF7580" evidence="1">
    <location>
        <begin position="171"/>
        <end position="354"/>
    </location>
</feature>